<keyword evidence="2" id="KW-1185">Reference proteome</keyword>
<accession>A0ACB9YQM3</accession>
<comment type="caution">
    <text evidence="1">The sequence shown here is derived from an EMBL/GenBank/DDBJ whole genome shotgun (WGS) entry which is preliminary data.</text>
</comment>
<dbReference type="EMBL" id="MU393550">
    <property type="protein sequence ID" value="KAI4861507.1"/>
    <property type="molecule type" value="Genomic_DNA"/>
</dbReference>
<evidence type="ECO:0000313" key="2">
    <source>
        <dbReference type="Proteomes" id="UP001497700"/>
    </source>
</evidence>
<organism evidence="1 2">
    <name type="scientific">Hypoxylon rubiginosum</name>
    <dbReference type="NCBI Taxonomy" id="110542"/>
    <lineage>
        <taxon>Eukaryota</taxon>
        <taxon>Fungi</taxon>
        <taxon>Dikarya</taxon>
        <taxon>Ascomycota</taxon>
        <taxon>Pezizomycotina</taxon>
        <taxon>Sordariomycetes</taxon>
        <taxon>Xylariomycetidae</taxon>
        <taxon>Xylariales</taxon>
        <taxon>Hypoxylaceae</taxon>
        <taxon>Hypoxylon</taxon>
    </lineage>
</organism>
<reference evidence="1 2" key="1">
    <citation type="journal article" date="2022" name="New Phytol.">
        <title>Ecological generalism drives hyperdiversity of secondary metabolite gene clusters in xylarialean endophytes.</title>
        <authorList>
            <person name="Franco M.E.E."/>
            <person name="Wisecaver J.H."/>
            <person name="Arnold A.E."/>
            <person name="Ju Y.M."/>
            <person name="Slot J.C."/>
            <person name="Ahrendt S."/>
            <person name="Moore L.P."/>
            <person name="Eastman K.E."/>
            <person name="Scott K."/>
            <person name="Konkel Z."/>
            <person name="Mondo S.J."/>
            <person name="Kuo A."/>
            <person name="Hayes R.D."/>
            <person name="Haridas S."/>
            <person name="Andreopoulos B."/>
            <person name="Riley R."/>
            <person name="LaButti K."/>
            <person name="Pangilinan J."/>
            <person name="Lipzen A."/>
            <person name="Amirebrahimi M."/>
            <person name="Yan J."/>
            <person name="Adam C."/>
            <person name="Keymanesh K."/>
            <person name="Ng V."/>
            <person name="Louie K."/>
            <person name="Northen T."/>
            <person name="Drula E."/>
            <person name="Henrissat B."/>
            <person name="Hsieh H.M."/>
            <person name="Youens-Clark K."/>
            <person name="Lutzoni F."/>
            <person name="Miadlikowska J."/>
            <person name="Eastwood D.C."/>
            <person name="Hamelin R.C."/>
            <person name="Grigoriev I.V."/>
            <person name="U'Ren J.M."/>
        </authorList>
    </citation>
    <scope>NUCLEOTIDE SEQUENCE [LARGE SCALE GENOMIC DNA]</scope>
    <source>
        <strain evidence="1 2">CBS 119005</strain>
    </source>
</reference>
<gene>
    <name evidence="1" type="ORF">F4820DRAFT_433478</name>
</gene>
<proteinExistence type="predicted"/>
<protein>
    <submittedName>
        <fullName evidence="1">Uncharacterized protein</fullName>
    </submittedName>
</protein>
<dbReference type="Proteomes" id="UP001497700">
    <property type="component" value="Unassembled WGS sequence"/>
</dbReference>
<sequence>MHPFTYLVLSFLGIALSLPLFRAEHKRDSILTLSPTIDPGLNLSNDNSCLGIGISVCDPITVNSTTTEATTKPKAKAASGSSSSSTTQDDATPTSGDTLINTTGASGDSLINISPTISPDLSLSNDNGCLGIGISACDPITVGSDVTKTVTEESDDSTADDSSDAPSSTYPTSAPSATSTSKAGDSLLDLSPNASPDLNLSNDNGCLGIGISVCDPITVDSIVNKTVSG</sequence>
<evidence type="ECO:0000313" key="1">
    <source>
        <dbReference type="EMBL" id="KAI4861507.1"/>
    </source>
</evidence>
<name>A0ACB9YQM3_9PEZI</name>